<evidence type="ECO:0000313" key="4">
    <source>
        <dbReference type="Proteomes" id="UP000572817"/>
    </source>
</evidence>
<comment type="caution">
    <text evidence="3">The sequence shown here is derived from an EMBL/GenBank/DDBJ whole genome shotgun (WGS) entry which is preliminary data.</text>
</comment>
<evidence type="ECO:0000256" key="1">
    <source>
        <dbReference type="SAM" id="MobiDB-lite"/>
    </source>
</evidence>
<dbReference type="FunFam" id="3.30.70.270:FF:000063">
    <property type="entry name" value="Zinc knuckle domaincontaining protein"/>
    <property type="match status" value="1"/>
</dbReference>
<dbReference type="PANTHER" id="PTHR33064:SF37">
    <property type="entry name" value="RIBONUCLEASE H"/>
    <property type="match status" value="1"/>
</dbReference>
<dbReference type="InterPro" id="IPR043502">
    <property type="entry name" value="DNA/RNA_pol_sf"/>
</dbReference>
<dbReference type="Proteomes" id="UP000572817">
    <property type="component" value="Unassembled WGS sequence"/>
</dbReference>
<evidence type="ECO:0000313" key="3">
    <source>
        <dbReference type="EMBL" id="KAF4301591.1"/>
    </source>
</evidence>
<evidence type="ECO:0000259" key="2">
    <source>
        <dbReference type="PROSITE" id="PS50878"/>
    </source>
</evidence>
<reference evidence="3" key="1">
    <citation type="submission" date="2020-04" db="EMBL/GenBank/DDBJ databases">
        <title>Genome Assembly and Annotation of Botryosphaeria dothidea sdau 11-99, a Latent Pathogen of Apple Fruit Ring Rot in China.</title>
        <authorList>
            <person name="Yu C."/>
            <person name="Diao Y."/>
            <person name="Lu Q."/>
            <person name="Zhao J."/>
            <person name="Cui S."/>
            <person name="Peng C."/>
            <person name="He B."/>
            <person name="Liu H."/>
        </authorList>
    </citation>
    <scope>NUCLEOTIDE SEQUENCE [LARGE SCALE GENOMIC DNA]</scope>
    <source>
        <strain evidence="3">Sdau11-99</strain>
    </source>
</reference>
<dbReference type="OrthoDB" id="3937513at2759"/>
<dbReference type="InterPro" id="IPR000477">
    <property type="entry name" value="RT_dom"/>
</dbReference>
<proteinExistence type="predicted"/>
<dbReference type="EMBL" id="WWBZ02000082">
    <property type="protein sequence ID" value="KAF4301591.1"/>
    <property type="molecule type" value="Genomic_DNA"/>
</dbReference>
<dbReference type="Pfam" id="PF17919">
    <property type="entry name" value="RT_RNaseH_2"/>
    <property type="match status" value="1"/>
</dbReference>
<dbReference type="Gene3D" id="3.30.70.270">
    <property type="match status" value="2"/>
</dbReference>
<dbReference type="InterPro" id="IPR043128">
    <property type="entry name" value="Rev_trsase/Diguanyl_cyclase"/>
</dbReference>
<accession>A0A8H4II31</accession>
<dbReference type="InterPro" id="IPR051320">
    <property type="entry name" value="Viral_Replic_Matur_Polypro"/>
</dbReference>
<dbReference type="PANTHER" id="PTHR33064">
    <property type="entry name" value="POL PROTEIN"/>
    <property type="match status" value="1"/>
</dbReference>
<name>A0A8H4II31_9PEZI</name>
<protein>
    <recommendedName>
        <fullName evidence="2">Reverse transcriptase domain-containing protein</fullName>
    </recommendedName>
</protein>
<dbReference type="Pfam" id="PF00078">
    <property type="entry name" value="RVT_1"/>
    <property type="match status" value="1"/>
</dbReference>
<dbReference type="SUPFAM" id="SSF56672">
    <property type="entry name" value="DNA/RNA polymerases"/>
    <property type="match status" value="1"/>
</dbReference>
<gene>
    <name evidence="3" type="ORF">GTA08_BOTSDO10548</name>
</gene>
<feature type="domain" description="Reverse transcriptase" evidence="2">
    <location>
        <begin position="1"/>
        <end position="85"/>
    </location>
</feature>
<organism evidence="3 4">
    <name type="scientific">Botryosphaeria dothidea</name>
    <dbReference type="NCBI Taxonomy" id="55169"/>
    <lineage>
        <taxon>Eukaryota</taxon>
        <taxon>Fungi</taxon>
        <taxon>Dikarya</taxon>
        <taxon>Ascomycota</taxon>
        <taxon>Pezizomycotina</taxon>
        <taxon>Dothideomycetes</taxon>
        <taxon>Dothideomycetes incertae sedis</taxon>
        <taxon>Botryosphaeriales</taxon>
        <taxon>Botryosphaeriaceae</taxon>
        <taxon>Botryosphaeria</taxon>
    </lineage>
</organism>
<dbReference type="PROSITE" id="PS50878">
    <property type="entry name" value="RT_POL"/>
    <property type="match status" value="1"/>
</dbReference>
<feature type="compositionally biased region" description="Basic and acidic residues" evidence="1">
    <location>
        <begin position="257"/>
        <end position="269"/>
    </location>
</feature>
<feature type="compositionally biased region" description="Basic residues" evidence="1">
    <location>
        <begin position="275"/>
        <end position="285"/>
    </location>
</feature>
<dbReference type="AlphaFoldDB" id="A0A8H4II31"/>
<sequence>MSRDELLVLRKTLNELLDKGFIRDFLDDFVSAYVDDILIFTDGSRREHREKVDKVLEKLDATGLQLDLKKCEFEVQSTKYLGYIIEVGKGIYMDPEKIKAIQEWKAPTTAKGVLGFLGFANFYRRFIKGFSNLVAPLVSLTRKNVPFQWNQETELAFRKLKKAFITAPVLMQFDPERETILATDSSGYCTGGVLQQFDDDGFLRPVAFFSKKNLPAECNYPIYDKELLAAHRKTQKSKETGITETCYYQKKPWQSNLDRHDQDNSDKNHLPLRNNGKRHSNKTKY</sequence>
<keyword evidence="4" id="KW-1185">Reference proteome</keyword>
<dbReference type="InterPro" id="IPR041577">
    <property type="entry name" value="RT_RNaseH_2"/>
</dbReference>
<feature type="region of interest" description="Disordered" evidence="1">
    <location>
        <begin position="256"/>
        <end position="285"/>
    </location>
</feature>